<gene>
    <name evidence="1" type="ORF">FHU37_001516</name>
</gene>
<evidence type="ECO:0000313" key="2">
    <source>
        <dbReference type="Proteomes" id="UP000567795"/>
    </source>
</evidence>
<organism evidence="1 2">
    <name type="scientific">Allostreptomyces psammosilenae</name>
    <dbReference type="NCBI Taxonomy" id="1892865"/>
    <lineage>
        <taxon>Bacteria</taxon>
        <taxon>Bacillati</taxon>
        <taxon>Actinomycetota</taxon>
        <taxon>Actinomycetes</taxon>
        <taxon>Kitasatosporales</taxon>
        <taxon>Streptomycetaceae</taxon>
        <taxon>Allostreptomyces</taxon>
    </lineage>
</organism>
<dbReference type="Pfam" id="PF04237">
    <property type="entry name" value="YjbR"/>
    <property type="match status" value="1"/>
</dbReference>
<sequence length="157" mass="17406">MDEPLAASGAHADSRVRVMEEEIAAVDGEALQEAARRHAEGLPAATLEHPFGPDWEVFKVRGKVFMLMTSVPGTPVVILKSEPGEAEALREAHADITPGYHMNKRHWITLAPGDSIDEELVEELVTDSYRLVVGNLRRSDQPVDPEGYGVRERAWQR</sequence>
<dbReference type="InterPro" id="IPR058532">
    <property type="entry name" value="YjbR/MT2646/Rv2570-like"/>
</dbReference>
<proteinExistence type="predicted"/>
<dbReference type="AlphaFoldDB" id="A0A852ZQA0"/>
<dbReference type="Gene3D" id="3.90.1150.30">
    <property type="match status" value="1"/>
</dbReference>
<keyword evidence="2" id="KW-1185">Reference proteome</keyword>
<dbReference type="GO" id="GO:0003677">
    <property type="term" value="F:DNA binding"/>
    <property type="evidence" value="ECO:0007669"/>
    <property type="project" value="UniProtKB-KW"/>
</dbReference>
<name>A0A852ZQA0_9ACTN</name>
<protein>
    <submittedName>
        <fullName evidence="1">Putative DNA-binding protein (MmcQ/YjbR family)</fullName>
    </submittedName>
</protein>
<dbReference type="EMBL" id="JACBZD010000001">
    <property type="protein sequence ID" value="NYI04573.1"/>
    <property type="molecule type" value="Genomic_DNA"/>
</dbReference>
<dbReference type="PANTHER" id="PTHR35145:SF1">
    <property type="entry name" value="CYTOPLASMIC PROTEIN"/>
    <property type="match status" value="1"/>
</dbReference>
<dbReference type="SUPFAM" id="SSF142906">
    <property type="entry name" value="YjbR-like"/>
    <property type="match status" value="1"/>
</dbReference>
<keyword evidence="1" id="KW-0238">DNA-binding</keyword>
<dbReference type="InterPro" id="IPR038056">
    <property type="entry name" value="YjbR-like_sf"/>
</dbReference>
<accession>A0A852ZQA0</accession>
<evidence type="ECO:0000313" key="1">
    <source>
        <dbReference type="EMBL" id="NYI04573.1"/>
    </source>
</evidence>
<dbReference type="PANTHER" id="PTHR35145">
    <property type="entry name" value="CYTOPLASMIC PROTEIN-RELATED"/>
    <property type="match status" value="1"/>
</dbReference>
<reference evidence="1 2" key="1">
    <citation type="submission" date="2020-07" db="EMBL/GenBank/DDBJ databases">
        <title>Sequencing the genomes of 1000 actinobacteria strains.</title>
        <authorList>
            <person name="Klenk H.-P."/>
        </authorList>
    </citation>
    <scope>NUCLEOTIDE SEQUENCE [LARGE SCALE GENOMIC DNA]</scope>
    <source>
        <strain evidence="1 2">DSM 42178</strain>
    </source>
</reference>
<comment type="caution">
    <text evidence="1">The sequence shown here is derived from an EMBL/GenBank/DDBJ whole genome shotgun (WGS) entry which is preliminary data.</text>
</comment>
<dbReference type="Proteomes" id="UP000567795">
    <property type="component" value="Unassembled WGS sequence"/>
</dbReference>
<dbReference type="InterPro" id="IPR007351">
    <property type="entry name" value="YjbR"/>
</dbReference>